<feature type="region of interest" description="Disordered" evidence="1">
    <location>
        <begin position="208"/>
        <end position="236"/>
    </location>
</feature>
<feature type="compositionally biased region" description="Low complexity" evidence="1">
    <location>
        <begin position="493"/>
        <end position="514"/>
    </location>
</feature>
<name>A0A016TKU2_9BILA</name>
<dbReference type="InterPro" id="IPR036383">
    <property type="entry name" value="TSP1_rpt_sf"/>
</dbReference>
<evidence type="ECO:0000313" key="2">
    <source>
        <dbReference type="EMBL" id="EYC03198.1"/>
    </source>
</evidence>
<dbReference type="Gene3D" id="2.20.100.10">
    <property type="entry name" value="Thrombospondin type-1 (TSP1) repeat"/>
    <property type="match status" value="1"/>
</dbReference>
<gene>
    <name evidence="2" type="primary">Acey_s0095.g2816</name>
    <name evidence="2" type="synonym">Acey-C11H1.5</name>
    <name evidence="2" type="ORF">Y032_0095g2816</name>
</gene>
<comment type="caution">
    <text evidence="2">The sequence shown here is derived from an EMBL/GenBank/DDBJ whole genome shotgun (WGS) entry which is preliminary data.</text>
</comment>
<dbReference type="Proteomes" id="UP000024635">
    <property type="component" value="Unassembled WGS sequence"/>
</dbReference>
<dbReference type="InterPro" id="IPR000884">
    <property type="entry name" value="TSP1_rpt"/>
</dbReference>
<protein>
    <recommendedName>
        <fullName evidence="4">Thrombospondin type 1 domain protein</fullName>
    </recommendedName>
</protein>
<proteinExistence type="predicted"/>
<sequence>MYGFRSGGGALFRESQLCTRHTVTCCGQHTMGLIFLFTICISAVMASSDCELSQWTVWSSCYGTCYFGQTVRNRDVIRPSLPDNPGQPTKRCPHLYETSFCTPESCKVASEVVNLPSQAGRLKSPVRVVLEKQLLRKGQMENEAVKVSPKAQVTIKDPMVVNAEAGGLSNGRNDRTRSHGQSTRTIEELSEQYRHLKNIHSFKGQIIAEGRPISRKNSSEAETRSSSSGWGSGFSIEIPKHLKPAKEIKGLETKEKRPFYDDDEDPVARESSINDVIRELESAADFRTHLDDDHIRKVLRRNRKLMRALVEAYKLRTTTSTTIAATTPLPDEFVTVAHSTAATIIHNLPIATLSTAKSVRPDFSTTQEQRTTVTEAPPATELSAATTESASSSESTGTATTPVERDESSTPASTSPLYQRDGDVGVSTEIAAESTISNEATTAAAQVSESSDSTTTDAPEEKTSIDMMFTLDDEDISTIMPSSVFIGSEEQKTSSTTPTTTTTTEAATSTTTTPPYWPRKGYVPNTRKHASEITSKLYMTQEIVQALSDDPIRRSPILRLDCMESKRCCKITRTECADGSVPKYVKRYYRPRGSDTCVPYHYPRCSQNEEMDEQPIQYEQNCQDLCFKGPEKRISPLFTLMDN</sequence>
<feature type="compositionally biased region" description="Polar residues" evidence="1">
    <location>
        <begin position="434"/>
        <end position="457"/>
    </location>
</feature>
<dbReference type="EMBL" id="JARK01001431">
    <property type="protein sequence ID" value="EYC03198.1"/>
    <property type="molecule type" value="Genomic_DNA"/>
</dbReference>
<feature type="region of interest" description="Disordered" evidence="1">
    <location>
        <begin position="361"/>
        <end position="465"/>
    </location>
</feature>
<evidence type="ECO:0008006" key="4">
    <source>
        <dbReference type="Google" id="ProtNLM"/>
    </source>
</evidence>
<dbReference type="SUPFAM" id="SSF82895">
    <property type="entry name" value="TSP-1 type 1 repeat"/>
    <property type="match status" value="1"/>
</dbReference>
<organism evidence="2 3">
    <name type="scientific">Ancylostoma ceylanicum</name>
    <dbReference type="NCBI Taxonomy" id="53326"/>
    <lineage>
        <taxon>Eukaryota</taxon>
        <taxon>Metazoa</taxon>
        <taxon>Ecdysozoa</taxon>
        <taxon>Nematoda</taxon>
        <taxon>Chromadorea</taxon>
        <taxon>Rhabditida</taxon>
        <taxon>Rhabditina</taxon>
        <taxon>Rhabditomorpha</taxon>
        <taxon>Strongyloidea</taxon>
        <taxon>Ancylostomatidae</taxon>
        <taxon>Ancylostomatinae</taxon>
        <taxon>Ancylostoma</taxon>
    </lineage>
</organism>
<feature type="compositionally biased region" description="Low complexity" evidence="1">
    <location>
        <begin position="374"/>
        <end position="402"/>
    </location>
</feature>
<accession>A0A016TKU2</accession>
<feature type="compositionally biased region" description="Low complexity" evidence="1">
    <location>
        <begin position="224"/>
        <end position="235"/>
    </location>
</feature>
<keyword evidence="3" id="KW-1185">Reference proteome</keyword>
<feature type="region of interest" description="Disordered" evidence="1">
    <location>
        <begin position="487"/>
        <end position="521"/>
    </location>
</feature>
<dbReference type="OrthoDB" id="5814848at2759"/>
<evidence type="ECO:0000313" key="3">
    <source>
        <dbReference type="Proteomes" id="UP000024635"/>
    </source>
</evidence>
<dbReference type="PROSITE" id="PS50092">
    <property type="entry name" value="TSP1"/>
    <property type="match status" value="1"/>
</dbReference>
<dbReference type="AlphaFoldDB" id="A0A016TKU2"/>
<feature type="compositionally biased region" description="Polar residues" evidence="1">
    <location>
        <begin position="361"/>
        <end position="373"/>
    </location>
</feature>
<reference evidence="3" key="1">
    <citation type="journal article" date="2015" name="Nat. Genet.">
        <title>The genome and transcriptome of the zoonotic hookworm Ancylostoma ceylanicum identify infection-specific gene families.</title>
        <authorList>
            <person name="Schwarz E.M."/>
            <person name="Hu Y."/>
            <person name="Antoshechkin I."/>
            <person name="Miller M.M."/>
            <person name="Sternberg P.W."/>
            <person name="Aroian R.V."/>
        </authorList>
    </citation>
    <scope>NUCLEOTIDE SEQUENCE</scope>
    <source>
        <strain evidence="3">HY135</strain>
    </source>
</reference>
<evidence type="ECO:0000256" key="1">
    <source>
        <dbReference type="SAM" id="MobiDB-lite"/>
    </source>
</evidence>